<dbReference type="RefSeq" id="WP_394826591.1">
    <property type="nucleotide sequence ID" value="NZ_CP089984.1"/>
</dbReference>
<dbReference type="EMBL" id="CP089984">
    <property type="protein sequence ID" value="WXB16961.1"/>
    <property type="molecule type" value="Genomic_DNA"/>
</dbReference>
<organism evidence="1 2">
    <name type="scientific">Pendulispora albinea</name>
    <dbReference type="NCBI Taxonomy" id="2741071"/>
    <lineage>
        <taxon>Bacteria</taxon>
        <taxon>Pseudomonadati</taxon>
        <taxon>Myxococcota</taxon>
        <taxon>Myxococcia</taxon>
        <taxon>Myxococcales</taxon>
        <taxon>Sorangiineae</taxon>
        <taxon>Pendulisporaceae</taxon>
        <taxon>Pendulispora</taxon>
    </lineage>
</organism>
<dbReference type="Proteomes" id="UP001370348">
    <property type="component" value="Chromosome"/>
</dbReference>
<accession>A0ABZ2M5Q7</accession>
<proteinExistence type="predicted"/>
<protein>
    <submittedName>
        <fullName evidence="1">Uncharacterized protein</fullName>
    </submittedName>
</protein>
<gene>
    <name evidence="1" type="ORF">LZC94_06720</name>
</gene>
<reference evidence="1 2" key="1">
    <citation type="submission" date="2021-12" db="EMBL/GenBank/DDBJ databases">
        <title>Discovery of the Pendulisporaceae a myxobacterial family with distinct sporulation behavior and unique specialized metabolism.</title>
        <authorList>
            <person name="Garcia R."/>
            <person name="Popoff A."/>
            <person name="Bader C.D."/>
            <person name="Loehr J."/>
            <person name="Walesch S."/>
            <person name="Walt C."/>
            <person name="Boldt J."/>
            <person name="Bunk B."/>
            <person name="Haeckl F.J.F.P.J."/>
            <person name="Gunesch A.P."/>
            <person name="Birkelbach J."/>
            <person name="Nuebel U."/>
            <person name="Pietschmann T."/>
            <person name="Bach T."/>
            <person name="Mueller R."/>
        </authorList>
    </citation>
    <scope>NUCLEOTIDE SEQUENCE [LARGE SCALE GENOMIC DNA]</scope>
    <source>
        <strain evidence="1 2">MSr11954</strain>
    </source>
</reference>
<keyword evidence="2" id="KW-1185">Reference proteome</keyword>
<evidence type="ECO:0000313" key="2">
    <source>
        <dbReference type="Proteomes" id="UP001370348"/>
    </source>
</evidence>
<sequence length="61" mass="6931">MSSPPDESNDELEPTPEEVDGIRLALEEIDRGEALPLENVMAELREELQALEEVRVRRRTG</sequence>
<evidence type="ECO:0000313" key="1">
    <source>
        <dbReference type="EMBL" id="WXB16961.1"/>
    </source>
</evidence>
<name>A0ABZ2M5Q7_9BACT</name>